<proteinExistence type="predicted"/>
<feature type="transmembrane region" description="Helical" evidence="1">
    <location>
        <begin position="303"/>
        <end position="329"/>
    </location>
</feature>
<evidence type="ECO:0000313" key="2">
    <source>
        <dbReference type="EMBL" id="NIH83080.1"/>
    </source>
</evidence>
<feature type="transmembrane region" description="Helical" evidence="1">
    <location>
        <begin position="184"/>
        <end position="205"/>
    </location>
</feature>
<feature type="transmembrane region" description="Helical" evidence="1">
    <location>
        <begin position="420"/>
        <end position="439"/>
    </location>
</feature>
<dbReference type="RefSeq" id="WP_167120866.1">
    <property type="nucleotide sequence ID" value="NZ_JAANOU010000001.1"/>
</dbReference>
<feature type="transmembrane region" description="Helical" evidence="1">
    <location>
        <begin position="267"/>
        <end position="297"/>
    </location>
</feature>
<accession>A0ABX0T585</accession>
<comment type="caution">
    <text evidence="2">The sequence shown here is derived from an EMBL/GenBank/DDBJ whole genome shotgun (WGS) entry which is preliminary data.</text>
</comment>
<evidence type="ECO:0000256" key="1">
    <source>
        <dbReference type="SAM" id="Phobius"/>
    </source>
</evidence>
<feature type="transmembrane region" description="Helical" evidence="1">
    <location>
        <begin position="6"/>
        <end position="28"/>
    </location>
</feature>
<feature type="transmembrane region" description="Helical" evidence="1">
    <location>
        <begin position="61"/>
        <end position="81"/>
    </location>
</feature>
<feature type="transmembrane region" description="Helical" evidence="1">
    <location>
        <begin position="381"/>
        <end position="400"/>
    </location>
</feature>
<name>A0ABX0T585_9PSEU</name>
<keyword evidence="1" id="KW-0472">Membrane</keyword>
<protein>
    <submittedName>
        <fullName evidence="2">Uncharacterized protein</fullName>
    </submittedName>
</protein>
<keyword evidence="1" id="KW-0812">Transmembrane</keyword>
<keyword evidence="1" id="KW-1133">Transmembrane helix</keyword>
<dbReference type="EMBL" id="JAANOU010000001">
    <property type="protein sequence ID" value="NIH83080.1"/>
    <property type="molecule type" value="Genomic_DNA"/>
</dbReference>
<dbReference type="InterPro" id="IPR046671">
    <property type="entry name" value="DUF6541"/>
</dbReference>
<dbReference type="Pfam" id="PF20176">
    <property type="entry name" value="DUF6541"/>
    <property type="match status" value="1"/>
</dbReference>
<dbReference type="Proteomes" id="UP000754495">
    <property type="component" value="Unassembled WGS sequence"/>
</dbReference>
<feature type="transmembrane region" description="Helical" evidence="1">
    <location>
        <begin position="212"/>
        <end position="230"/>
    </location>
</feature>
<feature type="transmembrane region" description="Helical" evidence="1">
    <location>
        <begin position="236"/>
        <end position="255"/>
    </location>
</feature>
<gene>
    <name evidence="2" type="ORF">FHX46_005610</name>
</gene>
<evidence type="ECO:0000313" key="3">
    <source>
        <dbReference type="Proteomes" id="UP000754495"/>
    </source>
</evidence>
<feature type="transmembrane region" description="Helical" evidence="1">
    <location>
        <begin position="451"/>
        <end position="470"/>
    </location>
</feature>
<keyword evidence="3" id="KW-1185">Reference proteome</keyword>
<feature type="transmembrane region" description="Helical" evidence="1">
    <location>
        <begin position="97"/>
        <end position="115"/>
    </location>
</feature>
<sequence length="614" mass="64816">MSAPGAAATIAVYLLVLFAPGLLIGALAGARGWRLAGLAPLLTYFAAGLAGPWYAQFGIPFNVPSFLVAVLVPAAIAFLVGRRRAAEPGAWDRRGHLAVALCLLAGAAVGARTVLTGIGPLNAVSQGFDAVYHGNGIRYIAETGDGSLMGTGTVNWYPNGSFYPNAYHLVGSIVYRLTGAEIPAVLNANTVLLPGLLALSLVVLVRAFRGRAVLAGAVALVCVAPVTLLYEALDFGPLLPFLLGIALTPLIAVVLDGYLRRPAPDSGFLLVASAVGLLTIHSSTLFGGLLFALPLLVSRWRQLWRLLPIAVAGLLLGWLQLFGAIGLAAGPLPYNGWPTAASANTAVGILLTFEHVAPHPQLWLSAALVLGIVRWQRLGSLRWVAGTALLFGVFAVAVLSSGNPLVKAVSRPWWNDPYRFIAMAAIPSCLLAAHGLAEIQRWLRDLAPRRAWVAGVVTLAGFAVATHGLYSTSNADVVRTGYAAEGDLPLNRGEAQAMLELGKLAAPGDWAMNDRADGTAWTYALSGVRPVAGHFDPAVPPADAVLLAAHFREYETNPLVREAVQRLHIRWVIVGHGGYPRGAERPPGLRDLDGLPFLTVAYRNADAVVYELVR</sequence>
<feature type="transmembrane region" description="Helical" evidence="1">
    <location>
        <begin position="35"/>
        <end position="55"/>
    </location>
</feature>
<organism evidence="2 3">
    <name type="scientific">Amycolatopsis viridis</name>
    <dbReference type="NCBI Taxonomy" id="185678"/>
    <lineage>
        <taxon>Bacteria</taxon>
        <taxon>Bacillati</taxon>
        <taxon>Actinomycetota</taxon>
        <taxon>Actinomycetes</taxon>
        <taxon>Pseudonocardiales</taxon>
        <taxon>Pseudonocardiaceae</taxon>
        <taxon>Amycolatopsis</taxon>
    </lineage>
</organism>
<reference evidence="2 3" key="1">
    <citation type="submission" date="2020-03" db="EMBL/GenBank/DDBJ databases">
        <title>Sequencing the genomes of 1000 actinobacteria strains.</title>
        <authorList>
            <person name="Klenk H.-P."/>
        </authorList>
    </citation>
    <scope>NUCLEOTIDE SEQUENCE [LARGE SCALE GENOMIC DNA]</scope>
    <source>
        <strain evidence="2 3">DSM 45668</strain>
    </source>
</reference>